<evidence type="ECO:0000313" key="2">
    <source>
        <dbReference type="EMBL" id="GMN47335.1"/>
    </source>
</evidence>
<evidence type="ECO:0000256" key="1">
    <source>
        <dbReference type="SAM" id="MobiDB-lite"/>
    </source>
</evidence>
<reference evidence="2" key="1">
    <citation type="submission" date="2023-07" db="EMBL/GenBank/DDBJ databases">
        <title>draft genome sequence of fig (Ficus carica).</title>
        <authorList>
            <person name="Takahashi T."/>
            <person name="Nishimura K."/>
        </authorList>
    </citation>
    <scope>NUCLEOTIDE SEQUENCE</scope>
</reference>
<gene>
    <name evidence="2" type="ORF">TIFTF001_016515</name>
</gene>
<dbReference type="EMBL" id="BTGU01000025">
    <property type="protein sequence ID" value="GMN47335.1"/>
    <property type="molecule type" value="Genomic_DNA"/>
</dbReference>
<feature type="region of interest" description="Disordered" evidence="1">
    <location>
        <begin position="1"/>
        <end position="51"/>
    </location>
</feature>
<organism evidence="2 3">
    <name type="scientific">Ficus carica</name>
    <name type="common">Common fig</name>
    <dbReference type="NCBI Taxonomy" id="3494"/>
    <lineage>
        <taxon>Eukaryota</taxon>
        <taxon>Viridiplantae</taxon>
        <taxon>Streptophyta</taxon>
        <taxon>Embryophyta</taxon>
        <taxon>Tracheophyta</taxon>
        <taxon>Spermatophyta</taxon>
        <taxon>Magnoliopsida</taxon>
        <taxon>eudicotyledons</taxon>
        <taxon>Gunneridae</taxon>
        <taxon>Pentapetalae</taxon>
        <taxon>rosids</taxon>
        <taxon>fabids</taxon>
        <taxon>Rosales</taxon>
        <taxon>Moraceae</taxon>
        <taxon>Ficeae</taxon>
        <taxon>Ficus</taxon>
    </lineage>
</organism>
<keyword evidence="3" id="KW-1185">Reference proteome</keyword>
<dbReference type="AlphaFoldDB" id="A0AA88D7H4"/>
<dbReference type="Proteomes" id="UP001187192">
    <property type="component" value="Unassembled WGS sequence"/>
</dbReference>
<proteinExistence type="predicted"/>
<sequence length="196" mass="22058">MTGKIFSGPAYSPIRTTRSDPDQRANLLAGFPDRPDRDRSGRPVRKSRSEKRANLLTVFLDQSRSGRYRKSDPDQRANLLAVFPDRSRPVPVRLVWKTRSGLDQRAQVLVNFSNRPDRDRSVQKTRPEKRANLLAVFLDRPVRKIRSGPESKFALCFSGPVQTGPGQAGPENPVRTSEQIYSLFFRTGPGQAGPEN</sequence>
<evidence type="ECO:0000313" key="3">
    <source>
        <dbReference type="Proteomes" id="UP001187192"/>
    </source>
</evidence>
<name>A0AA88D7H4_FICCA</name>
<comment type="caution">
    <text evidence="2">The sequence shown here is derived from an EMBL/GenBank/DDBJ whole genome shotgun (WGS) entry which is preliminary data.</text>
</comment>
<protein>
    <submittedName>
        <fullName evidence="2">Uncharacterized protein</fullName>
    </submittedName>
</protein>
<accession>A0AA88D7H4</accession>